<organism evidence="2 3">
    <name type="scientific">Penicillium oxalicum (strain 114-2 / CGMCC 5302)</name>
    <name type="common">Penicillium decumbens</name>
    <dbReference type="NCBI Taxonomy" id="933388"/>
    <lineage>
        <taxon>Eukaryota</taxon>
        <taxon>Fungi</taxon>
        <taxon>Dikarya</taxon>
        <taxon>Ascomycota</taxon>
        <taxon>Pezizomycotina</taxon>
        <taxon>Eurotiomycetes</taxon>
        <taxon>Eurotiomycetidae</taxon>
        <taxon>Eurotiales</taxon>
        <taxon>Aspergillaceae</taxon>
        <taxon>Penicillium</taxon>
    </lineage>
</organism>
<dbReference type="PANTHER" id="PTHR43792:SF16">
    <property type="entry name" value="N-ACETYLTRANSFERASE DOMAIN-CONTAINING PROTEIN"/>
    <property type="match status" value="1"/>
</dbReference>
<evidence type="ECO:0000313" key="2">
    <source>
        <dbReference type="EMBL" id="EPS34311.1"/>
    </source>
</evidence>
<dbReference type="AlphaFoldDB" id="S7ZZP6"/>
<dbReference type="GO" id="GO:0016747">
    <property type="term" value="F:acyltransferase activity, transferring groups other than amino-acyl groups"/>
    <property type="evidence" value="ECO:0007669"/>
    <property type="project" value="InterPro"/>
</dbReference>
<dbReference type="Proteomes" id="UP000019376">
    <property type="component" value="Unassembled WGS sequence"/>
</dbReference>
<dbReference type="PhylomeDB" id="S7ZZP6"/>
<dbReference type="EMBL" id="KB644415">
    <property type="protein sequence ID" value="EPS34311.1"/>
    <property type="molecule type" value="Genomic_DNA"/>
</dbReference>
<dbReference type="SUPFAM" id="SSF55729">
    <property type="entry name" value="Acyl-CoA N-acyltransferases (Nat)"/>
    <property type="match status" value="1"/>
</dbReference>
<sequence>MDASKVAQTTLPFEPFVILTPRLLVLPTPHAISSRYYRSLYASLHADKAFCEMAFGDHFSPVQWSDEKTHDAIQRGDINVCWKLRGMGDFAVGLRPPEIFTESSSAVEILEGDALKGIPCLDLQNLDEITWVGYAGVRDATTTSMPPREAGDPPLPPWTEMAEIRYGVAPTYWGKGIAKEAAEAVMHWAANARGVTRFIAETERPNKRSARALEKLGFTLSGTNYWKEPRPRVTTARAVRRTTWG</sequence>
<reference evidence="2 3" key="1">
    <citation type="journal article" date="2013" name="PLoS ONE">
        <title>Genomic and secretomic analyses reveal unique features of the lignocellulolytic enzyme system of Penicillium decumbens.</title>
        <authorList>
            <person name="Liu G."/>
            <person name="Zhang L."/>
            <person name="Wei X."/>
            <person name="Zou G."/>
            <person name="Qin Y."/>
            <person name="Ma L."/>
            <person name="Li J."/>
            <person name="Zheng H."/>
            <person name="Wang S."/>
            <person name="Wang C."/>
            <person name="Xun L."/>
            <person name="Zhao G.-P."/>
            <person name="Zhou Z."/>
            <person name="Qu Y."/>
        </authorList>
    </citation>
    <scope>NUCLEOTIDE SEQUENCE [LARGE SCALE GENOMIC DNA]</scope>
    <source>
        <strain evidence="3">114-2 / CGMCC 5302</strain>
    </source>
</reference>
<feature type="domain" description="N-acetyltransferase" evidence="1">
    <location>
        <begin position="156"/>
        <end position="240"/>
    </location>
</feature>
<dbReference type="PANTHER" id="PTHR43792">
    <property type="entry name" value="GNAT FAMILY, PUTATIVE (AFU_ORTHOLOGUE AFUA_3G00765)-RELATED-RELATED"/>
    <property type="match status" value="1"/>
</dbReference>
<dbReference type="Gene3D" id="3.40.630.30">
    <property type="match status" value="1"/>
</dbReference>
<dbReference type="PROSITE" id="PS51186">
    <property type="entry name" value="GNAT"/>
    <property type="match status" value="1"/>
</dbReference>
<proteinExistence type="predicted"/>
<dbReference type="InterPro" id="IPR051531">
    <property type="entry name" value="N-acetyltransferase"/>
</dbReference>
<dbReference type="OrthoDB" id="630895at2759"/>
<gene>
    <name evidence="2" type="ORF">PDE_09275</name>
</gene>
<dbReference type="eggNOG" id="ENOG502RJ67">
    <property type="taxonomic scope" value="Eukaryota"/>
</dbReference>
<evidence type="ECO:0000259" key="1">
    <source>
        <dbReference type="PROSITE" id="PS51186"/>
    </source>
</evidence>
<dbReference type="InterPro" id="IPR016181">
    <property type="entry name" value="Acyl_CoA_acyltransferase"/>
</dbReference>
<keyword evidence="3" id="KW-1185">Reference proteome</keyword>
<dbReference type="CDD" id="cd04301">
    <property type="entry name" value="NAT_SF"/>
    <property type="match status" value="1"/>
</dbReference>
<protein>
    <recommendedName>
        <fullName evidence="1">N-acetyltransferase domain-containing protein</fullName>
    </recommendedName>
</protein>
<name>S7ZZP6_PENO1</name>
<accession>S7ZZP6</accession>
<dbReference type="InterPro" id="IPR000182">
    <property type="entry name" value="GNAT_dom"/>
</dbReference>
<evidence type="ECO:0000313" key="3">
    <source>
        <dbReference type="Proteomes" id="UP000019376"/>
    </source>
</evidence>
<dbReference type="Pfam" id="PF13302">
    <property type="entry name" value="Acetyltransf_3"/>
    <property type="match status" value="1"/>
</dbReference>
<dbReference type="HOGENOM" id="CLU_1156743_0_0_1"/>